<dbReference type="Gene3D" id="3.30.1370.30">
    <property type="match status" value="1"/>
</dbReference>
<protein>
    <submittedName>
        <fullName evidence="4">Ribosomal protein S15A</fullName>
    </submittedName>
</protein>
<evidence type="ECO:0000256" key="3">
    <source>
        <dbReference type="ARBA" id="ARBA00023274"/>
    </source>
</evidence>
<dbReference type="GO" id="GO:0005840">
    <property type="term" value="C:ribosome"/>
    <property type="evidence" value="ECO:0007669"/>
    <property type="project" value="UniProtKB-KW"/>
</dbReference>
<dbReference type="InterPro" id="IPR000630">
    <property type="entry name" value="Ribosomal_uS8"/>
</dbReference>
<dbReference type="GO" id="GO:0003735">
    <property type="term" value="F:structural constituent of ribosome"/>
    <property type="evidence" value="ECO:0007669"/>
    <property type="project" value="InterPro"/>
</dbReference>
<dbReference type="EMBL" id="GDID01002682">
    <property type="protein sequence ID" value="JAP93924.1"/>
    <property type="molecule type" value="Transcribed_RNA"/>
</dbReference>
<organism evidence="4">
    <name type="scientific">Trepomonas sp. PC1</name>
    <dbReference type="NCBI Taxonomy" id="1076344"/>
    <lineage>
        <taxon>Eukaryota</taxon>
        <taxon>Metamonada</taxon>
        <taxon>Diplomonadida</taxon>
        <taxon>Hexamitidae</taxon>
        <taxon>Hexamitinae</taxon>
        <taxon>Trepomonas</taxon>
    </lineage>
</organism>
<dbReference type="GO" id="GO:0006412">
    <property type="term" value="P:translation"/>
    <property type="evidence" value="ECO:0007669"/>
    <property type="project" value="InterPro"/>
</dbReference>
<dbReference type="GO" id="GO:1990904">
    <property type="term" value="C:ribonucleoprotein complex"/>
    <property type="evidence" value="ECO:0007669"/>
    <property type="project" value="UniProtKB-KW"/>
</dbReference>
<dbReference type="FunFam" id="3.30.1370.30:FF:000001">
    <property type="entry name" value="40S ribosomal protein S15a"/>
    <property type="match status" value="1"/>
</dbReference>
<dbReference type="AlphaFoldDB" id="A0A146KDC5"/>
<evidence type="ECO:0000256" key="1">
    <source>
        <dbReference type="ARBA" id="ARBA00006471"/>
    </source>
</evidence>
<dbReference type="InterPro" id="IPR035987">
    <property type="entry name" value="Ribosomal_uS8_sf"/>
</dbReference>
<dbReference type="PANTHER" id="PTHR11758">
    <property type="entry name" value="40S RIBOSOMAL PROTEIN S15A"/>
    <property type="match status" value="1"/>
</dbReference>
<dbReference type="SUPFAM" id="SSF56047">
    <property type="entry name" value="Ribosomal protein S8"/>
    <property type="match status" value="1"/>
</dbReference>
<dbReference type="FunFam" id="3.30.1490.10:FF:000002">
    <property type="entry name" value="40S ribosomal protein S15a"/>
    <property type="match status" value="1"/>
</dbReference>
<evidence type="ECO:0000256" key="2">
    <source>
        <dbReference type="ARBA" id="ARBA00022980"/>
    </source>
</evidence>
<gene>
    <name evidence="4" type="ORF">TPC1_13597</name>
</gene>
<evidence type="ECO:0000313" key="4">
    <source>
        <dbReference type="EMBL" id="JAP93924.1"/>
    </source>
</evidence>
<comment type="similarity">
    <text evidence="1">Belongs to the universal ribosomal protein uS8 family.</text>
</comment>
<keyword evidence="2 4" id="KW-0689">Ribosomal protein</keyword>
<proteinExistence type="inferred from homology"/>
<dbReference type="NCBIfam" id="NF003115">
    <property type="entry name" value="PRK04034.1"/>
    <property type="match status" value="1"/>
</dbReference>
<accession>A0A146KDC5</accession>
<sequence length="130" mass="14630">MVRSNILRDALKSIGQAQQSGKRQVLIRPVNPVVVEFLKQMQTTGYIGNFTVVDDRRGNKCVIDLVGRLNKCAVISPRFDIAHADLEKWTNNLLPSRLFGHVVLTTSQGIMDHNEAQKRHLGGKILGFFY</sequence>
<dbReference type="Gene3D" id="3.30.1490.10">
    <property type="match status" value="1"/>
</dbReference>
<keyword evidence="3" id="KW-0687">Ribonucleoprotein</keyword>
<dbReference type="Pfam" id="PF00410">
    <property type="entry name" value="Ribosomal_S8"/>
    <property type="match status" value="1"/>
</dbReference>
<name>A0A146KDC5_9EUKA</name>
<reference evidence="4" key="1">
    <citation type="submission" date="2015-07" db="EMBL/GenBank/DDBJ databases">
        <title>Adaptation to a free-living lifestyle via gene acquisitions in the diplomonad Trepomonas sp. PC1.</title>
        <authorList>
            <person name="Xu F."/>
            <person name="Jerlstrom-Hultqvist J."/>
            <person name="Kolisko M."/>
            <person name="Simpson A.G.B."/>
            <person name="Roger A.J."/>
            <person name="Svard S.G."/>
            <person name="Andersson J.O."/>
        </authorList>
    </citation>
    <scope>NUCLEOTIDE SEQUENCE</scope>
    <source>
        <strain evidence="4">PC1</strain>
    </source>
</reference>